<evidence type="ECO:0008006" key="10">
    <source>
        <dbReference type="Google" id="ProtNLM"/>
    </source>
</evidence>
<dbReference type="GO" id="GO:0050660">
    <property type="term" value="F:flavin adenine dinucleotide binding"/>
    <property type="evidence" value="ECO:0007669"/>
    <property type="project" value="InterPro"/>
</dbReference>
<evidence type="ECO:0000259" key="7">
    <source>
        <dbReference type="Pfam" id="PF05199"/>
    </source>
</evidence>
<feature type="domain" description="Glucose-methanol-choline oxidoreductase C-terminal" evidence="7">
    <location>
        <begin position="397"/>
        <end position="522"/>
    </location>
</feature>
<dbReference type="SUPFAM" id="SSF51905">
    <property type="entry name" value="FAD/NAD(P)-binding domain"/>
    <property type="match status" value="1"/>
</dbReference>
<dbReference type="InterPro" id="IPR007867">
    <property type="entry name" value="GMC_OxRtase_C"/>
</dbReference>
<comment type="cofactor">
    <cofactor evidence="1">
        <name>FAD</name>
        <dbReference type="ChEBI" id="CHEBI:57692"/>
    </cofactor>
</comment>
<keyword evidence="3" id="KW-0285">Flavoprotein</keyword>
<evidence type="ECO:0000313" key="9">
    <source>
        <dbReference type="Proteomes" id="UP000239724"/>
    </source>
</evidence>
<keyword evidence="5" id="KW-0560">Oxidoreductase</keyword>
<sequence>MIVNANDVPRGITLETDICIIGAGPAGISLAREFDGQPFRVVLLEAGKLRRDRAAQALYKGDNVGLHYEDLDQARSRYFGGSSNCWGGFCRPLDPQDFESRDWVPNSGWPIGRAELMPYYRQAHALLQLGPFEYDATRWENWIGRPDARLAPLPGDRAMNLICQLSPPTRFGRHYRADMMHSRNIVTYLNANVTEIEAPGSGARVSAVRVRTLAGVTFKVTARTYVLAVGGIETPRLLLASNRYQRAGIGNQNDLVGRYFMDHPRLRSGTIRFRNPAANSTIYDLHVTLPGGVMSQGVKIAGYFGLTADVQRAERLGNTRCYTVSRYVGDDPASYVAVSHIRQFLHGAGSLRERSRADLVNIAKQLPSVAVLAAGLKFRLPFLARGFSLETVVEPTPLPDSRVTLGHGRDRLGMPRVKVEWRLGEMEKRTIRRTQEILDDDLRHTDAGSVTVEAPADDEPWPDTLRGCWHHMGTARMADDPRRGVVDRHCRVHGIENLYIAGSSVFPTCGADMPTITIVALALRLANHIKASYLARIIPEVGIGRNTDLVDAD</sequence>
<dbReference type="GO" id="GO:0016614">
    <property type="term" value="F:oxidoreductase activity, acting on CH-OH group of donors"/>
    <property type="evidence" value="ECO:0007669"/>
    <property type="project" value="InterPro"/>
</dbReference>
<organism evidence="8 9">
    <name type="scientific">Rhodopila globiformis</name>
    <name type="common">Rhodopseudomonas globiformis</name>
    <dbReference type="NCBI Taxonomy" id="1071"/>
    <lineage>
        <taxon>Bacteria</taxon>
        <taxon>Pseudomonadati</taxon>
        <taxon>Pseudomonadota</taxon>
        <taxon>Alphaproteobacteria</taxon>
        <taxon>Acetobacterales</taxon>
        <taxon>Acetobacteraceae</taxon>
        <taxon>Rhodopila</taxon>
    </lineage>
</organism>
<gene>
    <name evidence="8" type="ORF">CCS01_20485</name>
</gene>
<keyword evidence="9" id="KW-1185">Reference proteome</keyword>
<dbReference type="InterPro" id="IPR036188">
    <property type="entry name" value="FAD/NAD-bd_sf"/>
</dbReference>
<feature type="domain" description="Glucose-methanol-choline oxidoreductase N-terminal" evidence="6">
    <location>
        <begin position="178"/>
        <end position="264"/>
    </location>
</feature>
<dbReference type="RefSeq" id="WP_104520674.1">
    <property type="nucleotide sequence ID" value="NZ_NHRY01000219.1"/>
</dbReference>
<evidence type="ECO:0000256" key="4">
    <source>
        <dbReference type="ARBA" id="ARBA00022827"/>
    </source>
</evidence>
<dbReference type="AlphaFoldDB" id="A0A2S6N5T2"/>
<evidence type="ECO:0000256" key="5">
    <source>
        <dbReference type="ARBA" id="ARBA00023002"/>
    </source>
</evidence>
<proteinExistence type="inferred from homology"/>
<dbReference type="Proteomes" id="UP000239724">
    <property type="component" value="Unassembled WGS sequence"/>
</dbReference>
<comment type="caution">
    <text evidence="8">The sequence shown here is derived from an EMBL/GenBank/DDBJ whole genome shotgun (WGS) entry which is preliminary data.</text>
</comment>
<comment type="similarity">
    <text evidence="2">Belongs to the GMC oxidoreductase family.</text>
</comment>
<protein>
    <recommendedName>
        <fullName evidence="10">Glucose-methanol-choline oxidoreductase C-terminal domain-containing protein</fullName>
    </recommendedName>
</protein>
<keyword evidence="4" id="KW-0274">FAD</keyword>
<dbReference type="InterPro" id="IPR051473">
    <property type="entry name" value="P2Ox-like"/>
</dbReference>
<dbReference type="Pfam" id="PF05199">
    <property type="entry name" value="GMC_oxred_C"/>
    <property type="match status" value="1"/>
</dbReference>
<dbReference type="Gene3D" id="3.50.50.60">
    <property type="entry name" value="FAD/NAD(P)-binding domain"/>
    <property type="match status" value="2"/>
</dbReference>
<dbReference type="EMBL" id="NHRY01000219">
    <property type="protein sequence ID" value="PPQ29974.1"/>
    <property type="molecule type" value="Genomic_DNA"/>
</dbReference>
<dbReference type="PANTHER" id="PTHR42784">
    <property type="entry name" value="PYRANOSE 2-OXIDASE"/>
    <property type="match status" value="1"/>
</dbReference>
<reference evidence="8 9" key="1">
    <citation type="journal article" date="2018" name="Arch. Microbiol.">
        <title>New insights into the metabolic potential of the phototrophic purple bacterium Rhodopila globiformis DSM 161(T) from its draft genome sequence and evidence for a vanadium-dependent nitrogenase.</title>
        <authorList>
            <person name="Imhoff J.F."/>
            <person name="Rahn T."/>
            <person name="Kunzel S."/>
            <person name="Neulinger S.C."/>
        </authorList>
    </citation>
    <scope>NUCLEOTIDE SEQUENCE [LARGE SCALE GENOMIC DNA]</scope>
    <source>
        <strain evidence="8 9">DSM 161</strain>
    </source>
</reference>
<evidence type="ECO:0000313" key="8">
    <source>
        <dbReference type="EMBL" id="PPQ29974.1"/>
    </source>
</evidence>
<evidence type="ECO:0000256" key="1">
    <source>
        <dbReference type="ARBA" id="ARBA00001974"/>
    </source>
</evidence>
<dbReference type="Pfam" id="PF00732">
    <property type="entry name" value="GMC_oxred_N"/>
    <property type="match status" value="1"/>
</dbReference>
<accession>A0A2S6N5T2</accession>
<name>A0A2S6N5T2_RHOGL</name>
<dbReference type="OrthoDB" id="9798604at2"/>
<dbReference type="InterPro" id="IPR000172">
    <property type="entry name" value="GMC_OxRdtase_N"/>
</dbReference>
<dbReference type="PANTHER" id="PTHR42784:SF1">
    <property type="entry name" value="PYRANOSE 2-OXIDASE"/>
    <property type="match status" value="1"/>
</dbReference>
<evidence type="ECO:0000259" key="6">
    <source>
        <dbReference type="Pfam" id="PF00732"/>
    </source>
</evidence>
<evidence type="ECO:0000256" key="2">
    <source>
        <dbReference type="ARBA" id="ARBA00010790"/>
    </source>
</evidence>
<evidence type="ECO:0000256" key="3">
    <source>
        <dbReference type="ARBA" id="ARBA00022630"/>
    </source>
</evidence>